<protein>
    <submittedName>
        <fullName evidence="6">Putative Transcription initiation factor TFIID subunit 9</fullName>
    </submittedName>
</protein>
<evidence type="ECO:0000256" key="5">
    <source>
        <dbReference type="SAM" id="MobiDB-lite"/>
    </source>
</evidence>
<dbReference type="HOGENOM" id="CLU_068315_0_1_1"/>
<feature type="region of interest" description="Disordered" evidence="5">
    <location>
        <begin position="1"/>
        <end position="55"/>
    </location>
</feature>
<name>H0EXQ0_GLAL7</name>
<feature type="compositionally biased region" description="Acidic residues" evidence="5">
    <location>
        <begin position="191"/>
        <end position="207"/>
    </location>
</feature>
<feature type="compositionally biased region" description="Low complexity" evidence="5">
    <location>
        <begin position="15"/>
        <end position="39"/>
    </location>
</feature>
<gene>
    <name evidence="6" type="ORF">M7I_7589</name>
</gene>
<keyword evidence="7" id="KW-1185">Reference proteome</keyword>
<accession>H0EXQ0</accession>
<evidence type="ECO:0000313" key="7">
    <source>
        <dbReference type="Proteomes" id="UP000005446"/>
    </source>
</evidence>
<dbReference type="AlphaFoldDB" id="H0EXQ0"/>
<dbReference type="GO" id="GO:0005669">
    <property type="term" value="C:transcription factor TFIID complex"/>
    <property type="evidence" value="ECO:0007669"/>
    <property type="project" value="TreeGrafter"/>
</dbReference>
<dbReference type="InterPro" id="IPR051431">
    <property type="entry name" value="TFIID_subunit_9"/>
</dbReference>
<reference evidence="6 7" key="1">
    <citation type="journal article" date="2012" name="Eukaryot. Cell">
        <title>Genome sequence of the fungus Glarea lozoyensis: the first genome sequence of a species from the Helotiaceae family.</title>
        <authorList>
            <person name="Youssar L."/>
            <person name="Gruening B.A."/>
            <person name="Erxleben A."/>
            <person name="Guenther S."/>
            <person name="Huettel W."/>
        </authorList>
    </citation>
    <scope>NUCLEOTIDE SEQUENCE [LARGE SCALE GENOMIC DNA]</scope>
    <source>
        <strain evidence="7">ATCC 74030 / MF5533</strain>
    </source>
</reference>
<dbReference type="InParanoid" id="H0EXQ0"/>
<evidence type="ECO:0000256" key="3">
    <source>
        <dbReference type="ARBA" id="ARBA00023163"/>
    </source>
</evidence>
<dbReference type="GO" id="GO:0000124">
    <property type="term" value="C:SAGA complex"/>
    <property type="evidence" value="ECO:0007669"/>
    <property type="project" value="TreeGrafter"/>
</dbReference>
<sequence>MAEVNGDAPQTNGHASPPSQSTATVAASSQPATAPATAPIHSVPNISIHDSGLGKRPRDARLIHMLLSSLQVSAYQERVPTTRARDAPPGGGMRDADGQVSSVAVQFAIQSRMQYQYGGGSGGGGLSKDFLLETAQKRNAVQLPRVLTHEWGVRLPGERFVQTGVPWGIKGEWVATDDDDSGDTEMGGVDVPEEQGVEGGEEGEGTMEDLFGGDADMDKDE</sequence>
<keyword evidence="2" id="KW-0805">Transcription regulation</keyword>
<organism evidence="6 7">
    <name type="scientific">Glarea lozoyensis (strain ATCC 74030 / MF5533)</name>
    <dbReference type="NCBI Taxonomy" id="1104152"/>
    <lineage>
        <taxon>Eukaryota</taxon>
        <taxon>Fungi</taxon>
        <taxon>Dikarya</taxon>
        <taxon>Ascomycota</taxon>
        <taxon>Pezizomycotina</taxon>
        <taxon>Leotiomycetes</taxon>
        <taxon>Helotiales</taxon>
        <taxon>Helotiaceae</taxon>
        <taxon>Glarea</taxon>
    </lineage>
</organism>
<dbReference type="GO" id="GO:0003743">
    <property type="term" value="F:translation initiation factor activity"/>
    <property type="evidence" value="ECO:0007669"/>
    <property type="project" value="UniProtKB-KW"/>
</dbReference>
<evidence type="ECO:0000256" key="2">
    <source>
        <dbReference type="ARBA" id="ARBA00023015"/>
    </source>
</evidence>
<keyword evidence="4" id="KW-0539">Nucleus</keyword>
<evidence type="ECO:0000256" key="4">
    <source>
        <dbReference type="ARBA" id="ARBA00023242"/>
    </source>
</evidence>
<evidence type="ECO:0000256" key="1">
    <source>
        <dbReference type="ARBA" id="ARBA00004123"/>
    </source>
</evidence>
<keyword evidence="3" id="KW-0804">Transcription</keyword>
<dbReference type="Proteomes" id="UP000005446">
    <property type="component" value="Unassembled WGS sequence"/>
</dbReference>
<feature type="region of interest" description="Disordered" evidence="5">
    <location>
        <begin position="77"/>
        <end position="97"/>
    </location>
</feature>
<dbReference type="Pfam" id="PF02291">
    <property type="entry name" value="TFIID-31kDa"/>
    <property type="match status" value="1"/>
</dbReference>
<keyword evidence="6" id="KW-0648">Protein biosynthesis</keyword>
<dbReference type="OrthoDB" id="341924at2759"/>
<dbReference type="GO" id="GO:0003713">
    <property type="term" value="F:transcription coactivator activity"/>
    <property type="evidence" value="ECO:0007669"/>
    <property type="project" value="TreeGrafter"/>
</dbReference>
<dbReference type="EMBL" id="AGUE01000229">
    <property type="protein sequence ID" value="EHK96685.1"/>
    <property type="molecule type" value="Genomic_DNA"/>
</dbReference>
<comment type="subcellular location">
    <subcellularLocation>
        <location evidence="1">Nucleus</location>
    </subcellularLocation>
</comment>
<dbReference type="PANTHER" id="PTHR48068">
    <property type="entry name" value="TAF9 RNA POLYMERASE II, TATA BOX-BINDING PROTEIN (TBP)-ASSOCIATED FACTOR"/>
    <property type="match status" value="1"/>
</dbReference>
<keyword evidence="6" id="KW-0396">Initiation factor</keyword>
<evidence type="ECO:0000313" key="6">
    <source>
        <dbReference type="EMBL" id="EHK96685.1"/>
    </source>
</evidence>
<dbReference type="InterPro" id="IPR003162">
    <property type="entry name" value="TFIID-31"/>
</dbReference>
<dbReference type="FunCoup" id="H0EXQ0">
    <property type="interactions" value="310"/>
</dbReference>
<dbReference type="GO" id="GO:0016251">
    <property type="term" value="F:RNA polymerase II general transcription initiation factor activity"/>
    <property type="evidence" value="ECO:0007669"/>
    <property type="project" value="TreeGrafter"/>
</dbReference>
<proteinExistence type="predicted"/>
<feature type="region of interest" description="Disordered" evidence="5">
    <location>
        <begin position="173"/>
        <end position="221"/>
    </location>
</feature>
<dbReference type="PANTHER" id="PTHR48068:SF4">
    <property type="entry name" value="TATA-BOX BINDING PROTEIN ASSOCIATED FACTOR 9"/>
    <property type="match status" value="1"/>
</dbReference>
<dbReference type="GO" id="GO:0051123">
    <property type="term" value="P:RNA polymerase II preinitiation complex assembly"/>
    <property type="evidence" value="ECO:0007669"/>
    <property type="project" value="TreeGrafter"/>
</dbReference>
<comment type="caution">
    <text evidence="6">The sequence shown here is derived from an EMBL/GenBank/DDBJ whole genome shotgun (WGS) entry which is preliminary data.</text>
</comment>